<protein>
    <submittedName>
        <fullName evidence="2">Class I SAM-dependent methyltransferase</fullName>
    </submittedName>
</protein>
<evidence type="ECO:0000259" key="1">
    <source>
        <dbReference type="Pfam" id="PF08241"/>
    </source>
</evidence>
<dbReference type="Proteomes" id="UP000634529">
    <property type="component" value="Unassembled WGS sequence"/>
</dbReference>
<dbReference type="GO" id="GO:0032259">
    <property type="term" value="P:methylation"/>
    <property type="evidence" value="ECO:0007669"/>
    <property type="project" value="UniProtKB-KW"/>
</dbReference>
<dbReference type="Gene3D" id="3.40.50.150">
    <property type="entry name" value="Vaccinia Virus protein VP39"/>
    <property type="match status" value="1"/>
</dbReference>
<keyword evidence="2" id="KW-0808">Transferase</keyword>
<feature type="domain" description="Methyltransferase type 11" evidence="1">
    <location>
        <begin position="46"/>
        <end position="142"/>
    </location>
</feature>
<keyword evidence="3" id="KW-1185">Reference proteome</keyword>
<dbReference type="SUPFAM" id="SSF53335">
    <property type="entry name" value="S-adenosyl-L-methionine-dependent methyltransferases"/>
    <property type="match status" value="1"/>
</dbReference>
<keyword evidence="2" id="KW-0489">Methyltransferase</keyword>
<comment type="caution">
    <text evidence="2">The sequence shown here is derived from an EMBL/GenBank/DDBJ whole genome shotgun (WGS) entry which is preliminary data.</text>
</comment>
<dbReference type="Pfam" id="PF08241">
    <property type="entry name" value="Methyltransf_11"/>
    <property type="match status" value="1"/>
</dbReference>
<gene>
    <name evidence="2" type="ORF">IFO66_03900</name>
</gene>
<name>A0ABR9ATK0_9BACL</name>
<dbReference type="InterPro" id="IPR013216">
    <property type="entry name" value="Methyltransf_11"/>
</dbReference>
<dbReference type="InterPro" id="IPR050508">
    <property type="entry name" value="Methyltransf_Superfamily"/>
</dbReference>
<dbReference type="GO" id="GO:0008168">
    <property type="term" value="F:methyltransferase activity"/>
    <property type="evidence" value="ECO:0007669"/>
    <property type="project" value="UniProtKB-KW"/>
</dbReference>
<dbReference type="EMBL" id="JACYTN010000002">
    <property type="protein sequence ID" value="MBD8497440.1"/>
    <property type="molecule type" value="Genomic_DNA"/>
</dbReference>
<proteinExistence type="predicted"/>
<dbReference type="PANTHER" id="PTHR42912">
    <property type="entry name" value="METHYLTRANSFERASE"/>
    <property type="match status" value="1"/>
</dbReference>
<dbReference type="RefSeq" id="WP_192023881.1">
    <property type="nucleotide sequence ID" value="NZ_JACYTN010000002.1"/>
</dbReference>
<organism evidence="2 3">
    <name type="scientific">Paenibacillus arenosi</name>
    <dbReference type="NCBI Taxonomy" id="2774142"/>
    <lineage>
        <taxon>Bacteria</taxon>
        <taxon>Bacillati</taxon>
        <taxon>Bacillota</taxon>
        <taxon>Bacilli</taxon>
        <taxon>Bacillales</taxon>
        <taxon>Paenibacillaceae</taxon>
        <taxon>Paenibacillus</taxon>
    </lineage>
</organism>
<evidence type="ECO:0000313" key="3">
    <source>
        <dbReference type="Proteomes" id="UP000634529"/>
    </source>
</evidence>
<dbReference type="CDD" id="cd02440">
    <property type="entry name" value="AdoMet_MTases"/>
    <property type="match status" value="1"/>
</dbReference>
<sequence length="244" mass="27888">MKQDQKEIWDRLWSHEVSYQWDPLSQTILESLTHSIGAISGRSMFEAGSGTGKISLRLSQLGANVTLADYSQMALENSRAAFEQHQCKADFILTDIRNTPVENNSYDVVWNAGVLEHFTYEEKVQILKEMRRITKPDGMVIIFTPNAQSLPYRIGKHYAEQSGAWMYGIEEPVLSLQDEFQDSNITLLNEHSIGFINSLDFLDFVPNSNVLKTQLRVWYEQLDSVEQSWFPGYLLASIGRVSKT</sequence>
<dbReference type="InterPro" id="IPR029063">
    <property type="entry name" value="SAM-dependent_MTases_sf"/>
</dbReference>
<reference evidence="2 3" key="1">
    <citation type="submission" date="2020-09" db="EMBL/GenBank/DDBJ databases">
        <title>Paenibacillus sp. CAU 1523 isolated from sand of Haeundae Beach.</title>
        <authorList>
            <person name="Kim W."/>
        </authorList>
    </citation>
    <scope>NUCLEOTIDE SEQUENCE [LARGE SCALE GENOMIC DNA]</scope>
    <source>
        <strain evidence="2 3">CAU 1523</strain>
    </source>
</reference>
<accession>A0ABR9ATK0</accession>
<evidence type="ECO:0000313" key="2">
    <source>
        <dbReference type="EMBL" id="MBD8497440.1"/>
    </source>
</evidence>